<evidence type="ECO:0000256" key="8">
    <source>
        <dbReference type="SAM" id="Phobius"/>
    </source>
</evidence>
<evidence type="ECO:0000256" key="3">
    <source>
        <dbReference type="ARBA" id="ARBA00022475"/>
    </source>
</evidence>
<feature type="transmembrane region" description="Helical" evidence="8">
    <location>
        <begin position="335"/>
        <end position="356"/>
    </location>
</feature>
<protein>
    <submittedName>
        <fullName evidence="10">Putative sugar transporter</fullName>
    </submittedName>
</protein>
<dbReference type="SUPFAM" id="SSF103473">
    <property type="entry name" value="MFS general substrate transporter"/>
    <property type="match status" value="1"/>
</dbReference>
<proteinExistence type="predicted"/>
<evidence type="ECO:0000256" key="1">
    <source>
        <dbReference type="ARBA" id="ARBA00004651"/>
    </source>
</evidence>
<evidence type="ECO:0000256" key="5">
    <source>
        <dbReference type="ARBA" id="ARBA00022692"/>
    </source>
</evidence>
<evidence type="ECO:0000256" key="2">
    <source>
        <dbReference type="ARBA" id="ARBA00022448"/>
    </source>
</evidence>
<feature type="transmembrane region" description="Helical" evidence="8">
    <location>
        <begin position="270"/>
        <end position="290"/>
    </location>
</feature>
<feature type="transmembrane region" description="Helical" evidence="8">
    <location>
        <begin position="190"/>
        <end position="209"/>
    </location>
</feature>
<dbReference type="InterPro" id="IPR036259">
    <property type="entry name" value="MFS_trans_sf"/>
</dbReference>
<sequence>MKNRTEENADSLLTREMENIPFGMKKFKSSRWLQYLAVIGTNVAIISTGMHYGWPSNAVPLLTNGTYRFTLTKTEASWLVSMTFIGDAIGSLIAVASVKPLGRKRLILLSSPTLAISWLLLALGPSQAYFFVGRLLGGTVDGMVFSIVPPYLNEIADVEIRGFMGAINMCSFAFGMAAINWLALFVTLDTVGYLAAGGALSVLLMVPFLPESPQYSLWTNDVAGARSSLRKLRGKTDVEEELNEIAAGISVDGRGNKLVDILLRKRLRRCLLVLFVLNWTTNLSGAAAIQAYSKTMFDKGNFMSASSANAVYYAVFCVSSMFSPLVVDRFGRKQLLVASAGLAIVPLLGNGVFLLVKSWQVDTSRVDFLEFVFILLFTVTHSMALYTLPVAIVAEIFPSDLKTVAMCILNVSFGVISTGVVLLFNWTYYSYGGYVPFFIFGGCLTVGLVFIILIVPDTGKNRSQDENSQWNDEESVSR</sequence>
<dbReference type="InterPro" id="IPR005828">
    <property type="entry name" value="MFS_sugar_transport-like"/>
</dbReference>
<dbReference type="GO" id="GO:0005886">
    <property type="term" value="C:plasma membrane"/>
    <property type="evidence" value="ECO:0007669"/>
    <property type="project" value="UniProtKB-SubCell"/>
</dbReference>
<dbReference type="GO" id="GO:0022857">
    <property type="term" value="F:transmembrane transporter activity"/>
    <property type="evidence" value="ECO:0007669"/>
    <property type="project" value="InterPro"/>
</dbReference>
<feature type="domain" description="Major facilitator superfamily (MFS) profile" evidence="9">
    <location>
        <begin position="33"/>
        <end position="459"/>
    </location>
</feature>
<feature type="transmembrane region" description="Helical" evidence="8">
    <location>
        <begin position="32"/>
        <end position="54"/>
    </location>
</feature>
<name>W4VS06_PHACE</name>
<keyword evidence="7 8" id="KW-0472">Membrane</keyword>
<feature type="transmembrane region" description="Helical" evidence="8">
    <location>
        <begin position="163"/>
        <end position="184"/>
    </location>
</feature>
<dbReference type="PANTHER" id="PTHR48021">
    <property type="match status" value="1"/>
</dbReference>
<dbReference type="InterPro" id="IPR020846">
    <property type="entry name" value="MFS_dom"/>
</dbReference>
<keyword evidence="6 8" id="KW-1133">Transmembrane helix</keyword>
<dbReference type="FunFam" id="1.20.1250.20:FF:000218">
    <property type="entry name" value="facilitated trehalose transporter Tret1"/>
    <property type="match status" value="1"/>
</dbReference>
<dbReference type="InterPro" id="IPR050549">
    <property type="entry name" value="MFS_Trehalose_Transporter"/>
</dbReference>
<keyword evidence="3" id="KW-1003">Cell membrane</keyword>
<dbReference type="Gene3D" id="1.20.1250.20">
    <property type="entry name" value="MFS general substrate transporter like domains"/>
    <property type="match status" value="1"/>
</dbReference>
<dbReference type="PANTHER" id="PTHR48021:SF46">
    <property type="entry name" value="MAJOR FACILITATOR SUPERFAMILY (MFS) PROFILE DOMAIN-CONTAINING PROTEIN"/>
    <property type="match status" value="1"/>
</dbReference>
<evidence type="ECO:0000259" key="9">
    <source>
        <dbReference type="PROSITE" id="PS50850"/>
    </source>
</evidence>
<feature type="transmembrane region" description="Helical" evidence="8">
    <location>
        <begin position="404"/>
        <end position="428"/>
    </location>
</feature>
<reference evidence="10" key="1">
    <citation type="journal article" date="2013" name="PLoS ONE">
        <title>Putative Sugar Transporters of the Mustard Leaf Beetle Phaedon cochleariae: Their Phylogeny and Role for Nutrient Supply in Larval Defensive Glands.</title>
        <authorList>
            <person name="Stock M."/>
            <person name="Gretscher R.R."/>
            <person name="Groth M."/>
            <person name="Eiserloh S."/>
            <person name="Boland W."/>
            <person name="Burse A."/>
        </authorList>
    </citation>
    <scope>NUCLEOTIDE SEQUENCE</scope>
</reference>
<organism evidence="10">
    <name type="scientific">Phaedon cochleariae</name>
    <name type="common">Mustard beetle</name>
    <dbReference type="NCBI Taxonomy" id="80249"/>
    <lineage>
        <taxon>Eukaryota</taxon>
        <taxon>Metazoa</taxon>
        <taxon>Ecdysozoa</taxon>
        <taxon>Arthropoda</taxon>
        <taxon>Hexapoda</taxon>
        <taxon>Insecta</taxon>
        <taxon>Pterygota</taxon>
        <taxon>Neoptera</taxon>
        <taxon>Endopterygota</taxon>
        <taxon>Coleoptera</taxon>
        <taxon>Polyphaga</taxon>
        <taxon>Cucujiformia</taxon>
        <taxon>Chrysomeloidea</taxon>
        <taxon>Chrysomelidae</taxon>
        <taxon>Chrysomelinae</taxon>
        <taxon>Chrysomelini</taxon>
        <taxon>Phaedon</taxon>
    </lineage>
</organism>
<dbReference type="PROSITE" id="PS50850">
    <property type="entry name" value="MFS"/>
    <property type="match status" value="1"/>
</dbReference>
<feature type="transmembrane region" description="Helical" evidence="8">
    <location>
        <begin position="310"/>
        <end position="328"/>
    </location>
</feature>
<feature type="transmembrane region" description="Helical" evidence="8">
    <location>
        <begin position="76"/>
        <end position="98"/>
    </location>
</feature>
<evidence type="ECO:0000256" key="6">
    <source>
        <dbReference type="ARBA" id="ARBA00022989"/>
    </source>
</evidence>
<evidence type="ECO:0000256" key="4">
    <source>
        <dbReference type="ARBA" id="ARBA00022597"/>
    </source>
</evidence>
<accession>W4VS06</accession>
<feature type="transmembrane region" description="Helical" evidence="8">
    <location>
        <begin position="129"/>
        <end position="151"/>
    </location>
</feature>
<dbReference type="Pfam" id="PF00083">
    <property type="entry name" value="Sugar_tr"/>
    <property type="match status" value="1"/>
</dbReference>
<dbReference type="OrthoDB" id="6133115at2759"/>
<feature type="transmembrane region" description="Helical" evidence="8">
    <location>
        <begin position="368"/>
        <end position="392"/>
    </location>
</feature>
<evidence type="ECO:0000256" key="7">
    <source>
        <dbReference type="ARBA" id="ARBA00023136"/>
    </source>
</evidence>
<keyword evidence="4 10" id="KW-0762">Sugar transport</keyword>
<dbReference type="AlphaFoldDB" id="W4VS06"/>
<dbReference type="EMBL" id="GAPU01000056">
    <property type="protein sequence ID" value="JAB84584.1"/>
    <property type="molecule type" value="Transcribed_RNA"/>
</dbReference>
<keyword evidence="5 8" id="KW-0812">Transmembrane</keyword>
<feature type="transmembrane region" description="Helical" evidence="8">
    <location>
        <begin position="105"/>
        <end position="123"/>
    </location>
</feature>
<keyword evidence="2" id="KW-0813">Transport</keyword>
<feature type="transmembrane region" description="Helical" evidence="8">
    <location>
        <begin position="434"/>
        <end position="455"/>
    </location>
</feature>
<comment type="subcellular location">
    <subcellularLocation>
        <location evidence="1">Cell membrane</location>
        <topology evidence="1">Multi-pass membrane protein</topology>
    </subcellularLocation>
</comment>
<evidence type="ECO:0000313" key="10">
    <source>
        <dbReference type="EMBL" id="JAB84584.1"/>
    </source>
</evidence>
<reference evidence="10" key="2">
    <citation type="journal article" date="2014" name="Proc. R. Soc. B">
        <title>Independently recruited oxidases from the glucose-methanol-choline oxidoreductase family enabled chemical defences in leaf beetle larvae (subtribe Chrysomelina) to evolve.</title>
        <authorList>
            <person name="Rahfeld P."/>
            <person name="Kirsch R."/>
            <person name="Kugel S."/>
            <person name="Wielsch N."/>
            <person name="Stock M."/>
            <person name="Groth M."/>
            <person name="Boland W."/>
            <person name="Burse A."/>
        </authorList>
    </citation>
    <scope>NUCLEOTIDE SEQUENCE</scope>
</reference>